<evidence type="ECO:0000313" key="2">
    <source>
        <dbReference type="Proteomes" id="UP000541444"/>
    </source>
</evidence>
<dbReference type="EMBL" id="JACGCM010002667">
    <property type="protein sequence ID" value="KAF6136941.1"/>
    <property type="molecule type" value="Genomic_DNA"/>
</dbReference>
<sequence>RGQVFQFSYLRYPFFSHNSPLPKPIFLGLEFLERRKILTSHSMRSKTQIKSIEEI</sequence>
<protein>
    <submittedName>
        <fullName evidence="1">Uncharacterized protein</fullName>
    </submittedName>
</protein>
<comment type="caution">
    <text evidence="1">The sequence shown here is derived from an EMBL/GenBank/DDBJ whole genome shotgun (WGS) entry which is preliminary data.</text>
</comment>
<dbReference type="AlphaFoldDB" id="A0A7J7L2S5"/>
<reference evidence="1 2" key="1">
    <citation type="journal article" date="2020" name="IScience">
        <title>Genome Sequencing of the Endangered Kingdonia uniflora (Circaeasteraceae, Ranunculales) Reveals Potential Mechanisms of Evolutionary Specialization.</title>
        <authorList>
            <person name="Sun Y."/>
            <person name="Deng T."/>
            <person name="Zhang A."/>
            <person name="Moore M.J."/>
            <person name="Landis J.B."/>
            <person name="Lin N."/>
            <person name="Zhang H."/>
            <person name="Zhang X."/>
            <person name="Huang J."/>
            <person name="Zhang X."/>
            <person name="Sun H."/>
            <person name="Wang H."/>
        </authorList>
    </citation>
    <scope>NUCLEOTIDE SEQUENCE [LARGE SCALE GENOMIC DNA]</scope>
    <source>
        <strain evidence="1">TB1705</strain>
        <tissue evidence="1">Leaf</tissue>
    </source>
</reference>
<keyword evidence="2" id="KW-1185">Reference proteome</keyword>
<accession>A0A7J7L2S5</accession>
<proteinExistence type="predicted"/>
<name>A0A7J7L2S5_9MAGN</name>
<feature type="non-terminal residue" evidence="1">
    <location>
        <position position="1"/>
    </location>
</feature>
<dbReference type="Proteomes" id="UP000541444">
    <property type="component" value="Unassembled WGS sequence"/>
</dbReference>
<organism evidence="1 2">
    <name type="scientific">Kingdonia uniflora</name>
    <dbReference type="NCBI Taxonomy" id="39325"/>
    <lineage>
        <taxon>Eukaryota</taxon>
        <taxon>Viridiplantae</taxon>
        <taxon>Streptophyta</taxon>
        <taxon>Embryophyta</taxon>
        <taxon>Tracheophyta</taxon>
        <taxon>Spermatophyta</taxon>
        <taxon>Magnoliopsida</taxon>
        <taxon>Ranunculales</taxon>
        <taxon>Circaeasteraceae</taxon>
        <taxon>Kingdonia</taxon>
    </lineage>
</organism>
<gene>
    <name evidence="1" type="ORF">GIB67_025775</name>
</gene>
<evidence type="ECO:0000313" key="1">
    <source>
        <dbReference type="EMBL" id="KAF6136941.1"/>
    </source>
</evidence>